<dbReference type="Proteomes" id="UP001054846">
    <property type="component" value="Chromosome"/>
</dbReference>
<proteinExistence type="predicted"/>
<name>A0ABY3PNB6_9CYAN</name>
<accession>A0ABY3PNB6</accession>
<organism evidence="1 2">
    <name type="scientific">Gloeobacter morelensis MG652769</name>
    <dbReference type="NCBI Taxonomy" id="2781736"/>
    <lineage>
        <taxon>Bacteria</taxon>
        <taxon>Bacillati</taxon>
        <taxon>Cyanobacteriota</taxon>
        <taxon>Cyanophyceae</taxon>
        <taxon>Gloeobacterales</taxon>
        <taxon>Gloeobacteraceae</taxon>
        <taxon>Gloeobacter</taxon>
        <taxon>Gloeobacter morelensis</taxon>
    </lineage>
</organism>
<protein>
    <submittedName>
        <fullName evidence="1">Uncharacterized protein</fullName>
    </submittedName>
</protein>
<gene>
    <name evidence="1" type="ORF">ISF26_02680</name>
</gene>
<dbReference type="EMBL" id="CP063845">
    <property type="protein sequence ID" value="UFP95176.1"/>
    <property type="molecule type" value="Genomic_DNA"/>
</dbReference>
<dbReference type="RefSeq" id="WP_230842382.1">
    <property type="nucleotide sequence ID" value="NZ_CP063845.1"/>
</dbReference>
<evidence type="ECO:0000313" key="1">
    <source>
        <dbReference type="EMBL" id="UFP95176.1"/>
    </source>
</evidence>
<evidence type="ECO:0000313" key="2">
    <source>
        <dbReference type="Proteomes" id="UP001054846"/>
    </source>
</evidence>
<sequence length="223" mass="23682">MPVIFSHELDVDTLQPGDFRVTTASGNVGKLVCVTMLPAIDPGELRTVLLVGDFGSTQSDPPVTVEIVGNLHSIDNTVNFKGAMIKVTPLNSGPTLILAETLPKTTWRLGRESNGRVGSSTGCPTEGVQQIVRVVWAGGVTTANNKEPGDLERNAYRVTVKKANGSTTDVTPFALGDLADNDNNHELCLDTTDVPVSVSFPAGYLTDPNNDLNPATSIKVIQR</sequence>
<keyword evidence="2" id="KW-1185">Reference proteome</keyword>
<reference evidence="1 2" key="1">
    <citation type="journal article" date="2021" name="Genome Biol. Evol.">
        <title>Complete Genome Sequencing of a Novel Gloeobacter Species from a Waterfall Cave in Mexico.</title>
        <authorList>
            <person name="Saw J.H."/>
            <person name="Cardona T."/>
            <person name="Montejano G."/>
        </authorList>
    </citation>
    <scope>NUCLEOTIDE SEQUENCE [LARGE SCALE GENOMIC DNA]</scope>
    <source>
        <strain evidence="1">MG652769</strain>
    </source>
</reference>